<proteinExistence type="predicted"/>
<dbReference type="PANTHER" id="PTHR40115:SF1">
    <property type="entry name" value="INNER MEMBRANE PROTEIN WITH PEPSY TM HELIX"/>
    <property type="match status" value="1"/>
</dbReference>
<dbReference type="Proteomes" id="UP001174839">
    <property type="component" value="Unassembled WGS sequence"/>
</dbReference>
<keyword evidence="1" id="KW-0812">Transmembrane</keyword>
<keyword evidence="3" id="KW-1185">Reference proteome</keyword>
<comment type="caution">
    <text evidence="2">The sequence shown here is derived from an EMBL/GenBank/DDBJ whole genome shotgun (WGS) entry which is preliminary data.</text>
</comment>
<reference evidence="2" key="1">
    <citation type="submission" date="2023-06" db="EMBL/GenBank/DDBJ databases">
        <title>Robiginitalea aurantiacus sp. nov. and Algoriphagus sediminis sp. nov., isolated from coastal sediment.</title>
        <authorList>
            <person name="Zhou Z.Y."/>
            <person name="An J."/>
            <person name="Jia Y.W."/>
            <person name="Du Z.J."/>
        </authorList>
    </citation>
    <scope>NUCLEOTIDE SEQUENCE</scope>
    <source>
        <strain evidence="2">M39</strain>
    </source>
</reference>
<keyword evidence="1" id="KW-1133">Transmembrane helix</keyword>
<feature type="transmembrane region" description="Helical" evidence="1">
    <location>
        <begin position="12"/>
        <end position="30"/>
    </location>
</feature>
<keyword evidence="1" id="KW-0472">Membrane</keyword>
<dbReference type="Pfam" id="PF16357">
    <property type="entry name" value="PepSY_TM_like_2"/>
    <property type="match status" value="1"/>
</dbReference>
<feature type="transmembrane region" description="Helical" evidence="1">
    <location>
        <begin position="127"/>
        <end position="148"/>
    </location>
</feature>
<feature type="transmembrane region" description="Helical" evidence="1">
    <location>
        <begin position="160"/>
        <end position="176"/>
    </location>
</feature>
<sequence length="177" mass="20372">MNLTNRQIHRDVAYFYVGLILAFSFSGIILNHRQSWYPTEYAYESEEVQLKLPKGELTEQSIRNLVASYPLEYESHRLRGNSLRIDFADRNIMEINTEDGKGVLEARRTVPLLGHTIKLHKSTDTAWIWYSDIFGAAMILIAITGMMIPMGKNGFKTRGWKLMLAGLIFPLLFLFVL</sequence>
<dbReference type="PANTHER" id="PTHR40115">
    <property type="entry name" value="INNER MEMBRANE PROTEIN WITH PEPSY TM HELIX"/>
    <property type="match status" value="1"/>
</dbReference>
<dbReference type="RefSeq" id="WP_289726148.1">
    <property type="nucleotide sequence ID" value="NZ_JAUDUY010000014.1"/>
</dbReference>
<accession>A0ABT7WIR2</accession>
<dbReference type="EMBL" id="JAUDUY010000014">
    <property type="protein sequence ID" value="MDM9632785.1"/>
    <property type="molecule type" value="Genomic_DNA"/>
</dbReference>
<protein>
    <submittedName>
        <fullName evidence="2">PepSY-associated TM helix domain-containing protein</fullName>
    </submittedName>
</protein>
<gene>
    <name evidence="2" type="ORF">QU605_15005</name>
</gene>
<evidence type="ECO:0000256" key="1">
    <source>
        <dbReference type="SAM" id="Phobius"/>
    </source>
</evidence>
<organism evidence="2 3">
    <name type="scientific">Robiginitalea aurantiaca</name>
    <dbReference type="NCBI Taxonomy" id="3056915"/>
    <lineage>
        <taxon>Bacteria</taxon>
        <taxon>Pseudomonadati</taxon>
        <taxon>Bacteroidota</taxon>
        <taxon>Flavobacteriia</taxon>
        <taxon>Flavobacteriales</taxon>
        <taxon>Flavobacteriaceae</taxon>
        <taxon>Robiginitalea</taxon>
    </lineage>
</organism>
<dbReference type="InterPro" id="IPR032307">
    <property type="entry name" value="PepSY_TM-like_2"/>
</dbReference>
<name>A0ABT7WIR2_9FLAO</name>
<evidence type="ECO:0000313" key="3">
    <source>
        <dbReference type="Proteomes" id="UP001174839"/>
    </source>
</evidence>
<evidence type="ECO:0000313" key="2">
    <source>
        <dbReference type="EMBL" id="MDM9632785.1"/>
    </source>
</evidence>